<evidence type="ECO:0000313" key="2">
    <source>
        <dbReference type="EMBL" id="MQM30208.1"/>
    </source>
</evidence>
<gene>
    <name evidence="2" type="ORF">CRU78_06575</name>
</gene>
<evidence type="ECO:0000256" key="1">
    <source>
        <dbReference type="SAM" id="Phobius"/>
    </source>
</evidence>
<keyword evidence="1" id="KW-0472">Membrane</keyword>
<dbReference type="AlphaFoldDB" id="A0A6A7RRZ3"/>
<sequence>MPGGDYCSIVVISTLKRSTVQKQTARERVCTQMPGTERSEAGDKIYELILTAIRFEIELMNARVNWLLTSQAFLFVPLVIGAEGRPIGQSPLHPHIPLLGLALCLLLTVSILAAALRLSQWRSKLRGTAYADEQTPSEFSGVMRNTPLLHVMAAAGAFGVPLVLISTWSWILLS</sequence>
<accession>A0A6A7RRZ3</accession>
<proteinExistence type="predicted"/>
<dbReference type="Proteomes" id="UP000342300">
    <property type="component" value="Unassembled WGS sequence"/>
</dbReference>
<keyword evidence="1" id="KW-0812">Transmembrane</keyword>
<evidence type="ECO:0000313" key="3">
    <source>
        <dbReference type="Proteomes" id="UP000342300"/>
    </source>
</evidence>
<feature type="transmembrane region" description="Helical" evidence="1">
    <location>
        <begin position="64"/>
        <end position="82"/>
    </location>
</feature>
<keyword evidence="1" id="KW-1133">Transmembrane helix</keyword>
<feature type="transmembrane region" description="Helical" evidence="1">
    <location>
        <begin position="94"/>
        <end position="116"/>
    </location>
</feature>
<protein>
    <submittedName>
        <fullName evidence="2">Uncharacterized protein</fullName>
    </submittedName>
</protein>
<feature type="transmembrane region" description="Helical" evidence="1">
    <location>
        <begin position="148"/>
        <end position="171"/>
    </location>
</feature>
<reference evidence="2 3" key="1">
    <citation type="submission" date="2017-09" db="EMBL/GenBank/DDBJ databases">
        <title>Metagenomic Analysis Reveals Denitrifying Candidatus Accumulibacter and Flanking Population as a Source of N2O.</title>
        <authorList>
            <person name="Gao H."/>
            <person name="Mao Y."/>
            <person name="Zhao X."/>
            <person name="Liu W.-T."/>
            <person name="Zhang T."/>
            <person name="Wells G."/>
        </authorList>
    </citation>
    <scope>NUCLEOTIDE SEQUENCE [LARGE SCALE GENOMIC DNA]</scope>
    <source>
        <strain evidence="2">CANDO_2_IC</strain>
    </source>
</reference>
<dbReference type="EMBL" id="PDHS01000142">
    <property type="protein sequence ID" value="MQM30208.1"/>
    <property type="molecule type" value="Genomic_DNA"/>
</dbReference>
<name>A0A6A7RRZ3_9PROT</name>
<comment type="caution">
    <text evidence="2">The sequence shown here is derived from an EMBL/GenBank/DDBJ whole genome shotgun (WGS) entry which is preliminary data.</text>
</comment>
<organism evidence="2 3">
    <name type="scientific">Candidatus Accumulibacter phosphatis</name>
    <dbReference type="NCBI Taxonomy" id="327160"/>
    <lineage>
        <taxon>Bacteria</taxon>
        <taxon>Pseudomonadati</taxon>
        <taxon>Pseudomonadota</taxon>
        <taxon>Betaproteobacteria</taxon>
        <taxon>Candidatus Accumulibacter</taxon>
    </lineage>
</organism>